<protein>
    <submittedName>
        <fullName evidence="1">Uncharacterized protein</fullName>
    </submittedName>
</protein>
<evidence type="ECO:0000313" key="2">
    <source>
        <dbReference type="Proteomes" id="UP000321274"/>
    </source>
</evidence>
<dbReference type="AlphaFoldDB" id="A0AAV3WBB5"/>
<dbReference type="Proteomes" id="UP000321274">
    <property type="component" value="Unassembled WGS sequence"/>
</dbReference>
<name>A0AAV3WBB5_ACIJO</name>
<reference evidence="1 2" key="1">
    <citation type="submission" date="2019-07" db="EMBL/GenBank/DDBJ databases">
        <title>Whole genome shotgun sequence of Acinetobacter johnsonii NBRC 102197.</title>
        <authorList>
            <person name="Hosoyama A."/>
            <person name="Uohara A."/>
            <person name="Ohji S."/>
            <person name="Ichikawa N."/>
        </authorList>
    </citation>
    <scope>NUCLEOTIDE SEQUENCE [LARGE SCALE GENOMIC DNA]</scope>
    <source>
        <strain evidence="1 2">NBRC 102197</strain>
    </source>
</reference>
<evidence type="ECO:0000313" key="1">
    <source>
        <dbReference type="EMBL" id="GEK43899.1"/>
    </source>
</evidence>
<proteinExistence type="predicted"/>
<sequence>MVYVETRFYLKHHILDEILICVFRQFMKGMCQKNQLKYGEYVKIFARLYLKNAR</sequence>
<organism evidence="1 2">
    <name type="scientific">Acinetobacter johnsonii</name>
    <dbReference type="NCBI Taxonomy" id="40214"/>
    <lineage>
        <taxon>Bacteria</taxon>
        <taxon>Pseudomonadati</taxon>
        <taxon>Pseudomonadota</taxon>
        <taxon>Gammaproteobacteria</taxon>
        <taxon>Moraxellales</taxon>
        <taxon>Moraxellaceae</taxon>
        <taxon>Acinetobacter</taxon>
    </lineage>
</organism>
<dbReference type="EMBL" id="BJUJ01000022">
    <property type="protein sequence ID" value="GEK43899.1"/>
    <property type="molecule type" value="Genomic_DNA"/>
</dbReference>
<gene>
    <name evidence="1" type="ORF">AJO04nite_11570</name>
</gene>
<accession>A0AAV3WBB5</accession>
<comment type="caution">
    <text evidence="1">The sequence shown here is derived from an EMBL/GenBank/DDBJ whole genome shotgun (WGS) entry which is preliminary data.</text>
</comment>